<dbReference type="GO" id="GO:0009982">
    <property type="term" value="F:pseudouridine synthase activity"/>
    <property type="evidence" value="ECO:0007669"/>
    <property type="project" value="InterPro"/>
</dbReference>
<dbReference type="EMBL" id="VCBC01000009">
    <property type="protein sequence ID" value="TLU64777.1"/>
    <property type="molecule type" value="Genomic_DNA"/>
</dbReference>
<dbReference type="CDD" id="cd02869">
    <property type="entry name" value="PseudoU_synth_RluA_like"/>
    <property type="match status" value="1"/>
</dbReference>
<dbReference type="RefSeq" id="WP_138319913.1">
    <property type="nucleotide sequence ID" value="NZ_VCBC01000009.1"/>
</dbReference>
<dbReference type="OrthoDB" id="9785808at2"/>
<keyword evidence="3" id="KW-1185">Reference proteome</keyword>
<dbReference type="InterPro" id="IPR020103">
    <property type="entry name" value="PsdUridine_synth_cat_dom_sf"/>
</dbReference>
<feature type="domain" description="Pseudouridine synthase RsuA/RluA-like" evidence="1">
    <location>
        <begin position="91"/>
        <end position="228"/>
    </location>
</feature>
<name>A0A5R9IL33_9GAMM</name>
<evidence type="ECO:0000259" key="1">
    <source>
        <dbReference type="Pfam" id="PF00849"/>
    </source>
</evidence>
<dbReference type="Pfam" id="PF00849">
    <property type="entry name" value="PseudoU_synth_2"/>
    <property type="match status" value="1"/>
</dbReference>
<reference evidence="2 3" key="1">
    <citation type="submission" date="2019-05" db="EMBL/GenBank/DDBJ databases">
        <title>Genome sequences of Thalassotalea litorea 1K03283.</title>
        <authorList>
            <person name="Zhang D."/>
        </authorList>
    </citation>
    <scope>NUCLEOTIDE SEQUENCE [LARGE SCALE GENOMIC DNA]</scope>
    <source>
        <strain evidence="2 3">MCCC 1K03283</strain>
    </source>
</reference>
<protein>
    <submittedName>
        <fullName evidence="2">RNA pseudouridine synthase</fullName>
    </submittedName>
</protein>
<dbReference type="GO" id="GO:0000455">
    <property type="term" value="P:enzyme-directed rRNA pseudouridine synthesis"/>
    <property type="evidence" value="ECO:0007669"/>
    <property type="project" value="TreeGrafter"/>
</dbReference>
<dbReference type="AlphaFoldDB" id="A0A5R9IL33"/>
<dbReference type="InterPro" id="IPR006224">
    <property type="entry name" value="PsdUridine_synth_RluA-like_CS"/>
</dbReference>
<dbReference type="PANTHER" id="PTHR21600:SF86">
    <property type="entry name" value="PSEUDOURIDINE SYNTHASE RSUA_RLUA-LIKE DOMAIN-CONTAINING PROTEIN"/>
    <property type="match status" value="1"/>
</dbReference>
<dbReference type="GO" id="GO:0003723">
    <property type="term" value="F:RNA binding"/>
    <property type="evidence" value="ECO:0007669"/>
    <property type="project" value="InterPro"/>
</dbReference>
<dbReference type="GO" id="GO:0140098">
    <property type="term" value="F:catalytic activity, acting on RNA"/>
    <property type="evidence" value="ECO:0007669"/>
    <property type="project" value="UniProtKB-ARBA"/>
</dbReference>
<dbReference type="InterPro" id="IPR050188">
    <property type="entry name" value="RluA_PseudoU_synthase"/>
</dbReference>
<evidence type="ECO:0000313" key="2">
    <source>
        <dbReference type="EMBL" id="TLU64777.1"/>
    </source>
</evidence>
<dbReference type="Proteomes" id="UP000307790">
    <property type="component" value="Unassembled WGS sequence"/>
</dbReference>
<comment type="caution">
    <text evidence="2">The sequence shown here is derived from an EMBL/GenBank/DDBJ whole genome shotgun (WGS) entry which is preliminary data.</text>
</comment>
<gene>
    <name evidence="2" type="ORF">FE810_09945</name>
</gene>
<dbReference type="InterPro" id="IPR006145">
    <property type="entry name" value="PsdUridine_synth_RsuA/RluA"/>
</dbReference>
<accession>A0A5R9IL33</accession>
<organism evidence="2 3">
    <name type="scientific">Thalassotalea litorea</name>
    <dbReference type="NCBI Taxonomy" id="2020715"/>
    <lineage>
        <taxon>Bacteria</taxon>
        <taxon>Pseudomonadati</taxon>
        <taxon>Pseudomonadota</taxon>
        <taxon>Gammaproteobacteria</taxon>
        <taxon>Alteromonadales</taxon>
        <taxon>Colwelliaceae</taxon>
        <taxon>Thalassotalea</taxon>
    </lineage>
</organism>
<sequence length="283" mass="32213">MPNSVFEIHHTVTDDSTNCVELLTELSSLSATRIKQVMQQGCVWLSTGKKTTRLRRANRTLKSGQTLHMYFNEEILAQQVLCATLIKDCGHYSVWYKPYGMLSQGSKWSDHTTLTRYVEQKLVPQRPCFLVHRLDRATSGVMVVAHSKTTVRKLTSAFENRQTGKIYHAIVCGDASTLIDKRIDNELDGKNAISVISGIEYDKSRHRSKVKVAIETGRKHQIRRHLSQLSLPIVGDRLYSTPDDGWSVSEDLQLCSIYLAFPDPQSDLLQEFHLPVQWDLNLK</sequence>
<dbReference type="PROSITE" id="PS01129">
    <property type="entry name" value="PSI_RLU"/>
    <property type="match status" value="1"/>
</dbReference>
<dbReference type="SUPFAM" id="SSF55120">
    <property type="entry name" value="Pseudouridine synthase"/>
    <property type="match status" value="1"/>
</dbReference>
<evidence type="ECO:0000313" key="3">
    <source>
        <dbReference type="Proteomes" id="UP000307790"/>
    </source>
</evidence>
<dbReference type="Gene3D" id="3.30.2350.10">
    <property type="entry name" value="Pseudouridine synthase"/>
    <property type="match status" value="1"/>
</dbReference>
<dbReference type="PANTHER" id="PTHR21600">
    <property type="entry name" value="MITOCHONDRIAL RNA PSEUDOURIDINE SYNTHASE"/>
    <property type="match status" value="1"/>
</dbReference>
<proteinExistence type="predicted"/>